<name>A0A383AI61_9ZZZZ</name>
<sequence>MSDDKKKTKLYGESMEMLGEDLGESNAKLGGEAKNDELGQAAAEAMRALLKNKKADAED</sequence>
<dbReference type="EMBL" id="UINC01192214">
    <property type="protein sequence ID" value="SVE07240.1"/>
    <property type="molecule type" value="Genomic_DNA"/>
</dbReference>
<dbReference type="AlphaFoldDB" id="A0A383AI61"/>
<accession>A0A383AI61</accession>
<organism evidence="1">
    <name type="scientific">marine metagenome</name>
    <dbReference type="NCBI Taxonomy" id="408172"/>
    <lineage>
        <taxon>unclassified sequences</taxon>
        <taxon>metagenomes</taxon>
        <taxon>ecological metagenomes</taxon>
    </lineage>
</organism>
<evidence type="ECO:0000313" key="1">
    <source>
        <dbReference type="EMBL" id="SVE07240.1"/>
    </source>
</evidence>
<protein>
    <submittedName>
        <fullName evidence="1">Uncharacterized protein</fullName>
    </submittedName>
</protein>
<proteinExistence type="predicted"/>
<gene>
    <name evidence="1" type="ORF">METZ01_LOCUS460094</name>
</gene>
<reference evidence="1" key="1">
    <citation type="submission" date="2018-05" db="EMBL/GenBank/DDBJ databases">
        <authorList>
            <person name="Lanie J.A."/>
            <person name="Ng W.-L."/>
            <person name="Kazmierczak K.M."/>
            <person name="Andrzejewski T.M."/>
            <person name="Davidsen T.M."/>
            <person name="Wayne K.J."/>
            <person name="Tettelin H."/>
            <person name="Glass J.I."/>
            <person name="Rusch D."/>
            <person name="Podicherti R."/>
            <person name="Tsui H.-C.T."/>
            <person name="Winkler M.E."/>
        </authorList>
    </citation>
    <scope>NUCLEOTIDE SEQUENCE</scope>
</reference>